<feature type="domain" description="4Fe-4S ferredoxin-type" evidence="1">
    <location>
        <begin position="11"/>
        <end position="42"/>
    </location>
</feature>
<dbReference type="RefSeq" id="WP_344327410.1">
    <property type="nucleotide sequence ID" value="NZ_BAAAPY010000006.1"/>
</dbReference>
<reference evidence="2 3" key="1">
    <citation type="journal article" date="2019" name="Int. J. Syst. Evol. Microbiol.">
        <title>The Global Catalogue of Microorganisms (GCM) 10K type strain sequencing project: providing services to taxonomists for standard genome sequencing and annotation.</title>
        <authorList>
            <consortium name="The Broad Institute Genomics Platform"/>
            <consortium name="The Broad Institute Genome Sequencing Center for Infectious Disease"/>
            <person name="Wu L."/>
            <person name="Ma J."/>
        </authorList>
    </citation>
    <scope>NUCLEOTIDE SEQUENCE [LARGE SCALE GENOMIC DNA]</scope>
    <source>
        <strain evidence="2 3">JCM 15749</strain>
    </source>
</reference>
<proteinExistence type="predicted"/>
<name>A0ABN2VZZ0_9ACTN</name>
<dbReference type="PROSITE" id="PS51257">
    <property type="entry name" value="PROKAR_LIPOPROTEIN"/>
    <property type="match status" value="1"/>
</dbReference>
<dbReference type="InterPro" id="IPR031321">
    <property type="entry name" value="UCP012641"/>
</dbReference>
<comment type="caution">
    <text evidence="2">The sequence shown here is derived from an EMBL/GenBank/DDBJ whole genome shotgun (WGS) entry which is preliminary data.</text>
</comment>
<evidence type="ECO:0000313" key="3">
    <source>
        <dbReference type="Proteomes" id="UP001501480"/>
    </source>
</evidence>
<dbReference type="InterPro" id="IPR017896">
    <property type="entry name" value="4Fe4S_Fe-S-bd"/>
</dbReference>
<dbReference type="Gene3D" id="3.40.390.70">
    <property type="match status" value="1"/>
</dbReference>
<dbReference type="PIRSF" id="PIRSF012641">
    <property type="entry name" value="UCP012641"/>
    <property type="match status" value="1"/>
</dbReference>
<organism evidence="2 3">
    <name type="scientific">Aeromicrobium halocynthiae</name>
    <dbReference type="NCBI Taxonomy" id="560557"/>
    <lineage>
        <taxon>Bacteria</taxon>
        <taxon>Bacillati</taxon>
        <taxon>Actinomycetota</taxon>
        <taxon>Actinomycetes</taxon>
        <taxon>Propionibacteriales</taxon>
        <taxon>Nocardioidaceae</taxon>
        <taxon>Aeromicrobium</taxon>
    </lineage>
</organism>
<dbReference type="EMBL" id="BAAAPY010000006">
    <property type="protein sequence ID" value="GAA2079257.1"/>
    <property type="molecule type" value="Genomic_DNA"/>
</dbReference>
<protein>
    <submittedName>
        <fullName evidence="2">Zinc-binding metallopeptidase</fullName>
    </submittedName>
</protein>
<accession>A0ABN2VZZ0</accession>
<gene>
    <name evidence="2" type="ORF">GCM10009821_19180</name>
</gene>
<dbReference type="PROSITE" id="PS51379">
    <property type="entry name" value="4FE4S_FER_2"/>
    <property type="match status" value="1"/>
</dbReference>
<evidence type="ECO:0000259" key="1">
    <source>
        <dbReference type="PROSITE" id="PS51379"/>
    </source>
</evidence>
<sequence length="343" mass="37779">MKAFSCRICDSPLFFENSTCVTCGAVLAYSCPEHDIVPLEEDGTYVDADDVRWYRCANLELSDCTWLTDVEGGQCFSCDLTRTRPNDADAKGLSQFGVAEAAKRRLVVELDARGLPIVGREEDPEGGLCFDLLSSVAENVVIGHDNGVITIDLAEGDDAHRAKVQAQLDEPYRTMLGHFRHEVGHYYEGVLVGDGPLRADYRALFGDESVDYQEQIDRHYAEGPPQDWAESYISTYATMHPFEDFAETFAHWMHISETIDSARAQALVTVDPDAFSLFADLVNGVWVPLSVALNQINRAMGRDDLYPFVIAPPVLDKLEFVAALTRPHAAASQPPASGANLAL</sequence>
<keyword evidence="3" id="KW-1185">Reference proteome</keyword>
<evidence type="ECO:0000313" key="2">
    <source>
        <dbReference type="EMBL" id="GAA2079257.1"/>
    </source>
</evidence>
<dbReference type="InterPro" id="IPR011201">
    <property type="entry name" value="Zinc-ribbon_6_bact"/>
</dbReference>
<dbReference type="Proteomes" id="UP001501480">
    <property type="component" value="Unassembled WGS sequence"/>
</dbReference>
<dbReference type="Pfam" id="PF10005">
    <property type="entry name" value="Zn_ribbon_DZR_6"/>
    <property type="match status" value="1"/>
</dbReference>
<dbReference type="Pfam" id="PF15887">
    <property type="entry name" value="Peptidase_Mx"/>
    <property type="match status" value="1"/>
</dbReference>